<dbReference type="InterPro" id="IPR021377">
    <property type="entry name" value="DUF3006"/>
</dbReference>
<gene>
    <name evidence="1" type="ORF">FHR92_004172</name>
</gene>
<dbReference type="RefSeq" id="WP_182538770.1">
    <property type="nucleotide sequence ID" value="NZ_JACJIP010000034.1"/>
</dbReference>
<evidence type="ECO:0000313" key="1">
    <source>
        <dbReference type="EMBL" id="MBA9087687.1"/>
    </source>
</evidence>
<comment type="caution">
    <text evidence="1">The sequence shown here is derived from an EMBL/GenBank/DDBJ whole genome shotgun (WGS) entry which is preliminary data.</text>
</comment>
<keyword evidence="2" id="KW-1185">Reference proteome</keyword>
<proteinExistence type="predicted"/>
<protein>
    <submittedName>
        <fullName evidence="1">Uncharacterized protein</fullName>
    </submittedName>
</protein>
<accession>A0A7W3SWU9</accession>
<name>A0A7W3SWU9_9BACL</name>
<organism evidence="1 2">
    <name type="scientific">Fontibacillus solani</name>
    <dbReference type="NCBI Taxonomy" id="1572857"/>
    <lineage>
        <taxon>Bacteria</taxon>
        <taxon>Bacillati</taxon>
        <taxon>Bacillota</taxon>
        <taxon>Bacilli</taxon>
        <taxon>Bacillales</taxon>
        <taxon>Paenibacillaceae</taxon>
        <taxon>Fontibacillus</taxon>
    </lineage>
</organism>
<sequence length="70" mass="8097">MTGIIEEFEGNLCIIEVDGKTRDFSRDLVDSSAKAGDMVEWNGTKWVVNCERTVERTKEIKDLMDQLWED</sequence>
<dbReference type="Pfam" id="PF11213">
    <property type="entry name" value="DUF3006"/>
    <property type="match status" value="1"/>
</dbReference>
<dbReference type="EMBL" id="JACJIP010000034">
    <property type="protein sequence ID" value="MBA9087687.1"/>
    <property type="molecule type" value="Genomic_DNA"/>
</dbReference>
<dbReference type="AlphaFoldDB" id="A0A7W3SWU9"/>
<dbReference type="Proteomes" id="UP000567067">
    <property type="component" value="Unassembled WGS sequence"/>
</dbReference>
<reference evidence="1 2" key="1">
    <citation type="submission" date="2020-08" db="EMBL/GenBank/DDBJ databases">
        <title>Genomic Encyclopedia of Type Strains, Phase III (KMG-III): the genomes of soil and plant-associated and newly described type strains.</title>
        <authorList>
            <person name="Whitman W."/>
        </authorList>
    </citation>
    <scope>NUCLEOTIDE SEQUENCE [LARGE SCALE GENOMIC DNA]</scope>
    <source>
        <strain evidence="1 2">CECT 8693</strain>
    </source>
</reference>
<evidence type="ECO:0000313" key="2">
    <source>
        <dbReference type="Proteomes" id="UP000567067"/>
    </source>
</evidence>